<dbReference type="GO" id="GO:0046872">
    <property type="term" value="F:metal ion binding"/>
    <property type="evidence" value="ECO:0007669"/>
    <property type="project" value="UniProtKB-KW"/>
</dbReference>
<sequence>MHLKISHKIRSVAVAALVGTSLSACATMPGSTVPAGAPITQAEAQQGAEYHQQFVEEFGGAVTGPQATYVQSVGKKIALQSGLGNSASAFEVTLLNSSVNNAFAVPGGYIYVTRQLVGLMNNEAELAGVLGHEVGHVAARHSARRQQAAQQNQILGVLGQVLSSVVLGDNALGQLGQKISSTVPQLATLQYSRSQELQADRLGVEYLEKAGYDPHAMAMVLESLAAQNALDASLMGRNDATPEWASTHPDPASRVRDALQLANGMTGITNRDVFLNRIDGLMYGDDPKQGLIEGRTFIHPVYRFEFTAPEGFYMMNGTTAVSINGDSGQGQLSTAKFNGNLDSYIRSVFAAVGGKNQQLAPQSIQRTTINSLPAAYGIVQVNNGKQNVDVTVFAYDFGNNQAFHFVTITPAGRAGIFNSMYQSMHRISASQAGSVTPRRIDVFTAQRGDTVQTISSRMAYDNAKEQRFRVLNGLSSNDQLVAGQQYKLVVRSN</sequence>
<evidence type="ECO:0000256" key="6">
    <source>
        <dbReference type="ARBA" id="ARBA00023049"/>
    </source>
</evidence>
<gene>
    <name evidence="9" type="ORF">GRI39_05445</name>
</gene>
<organism evidence="9 10">
    <name type="scientific">Altericroceibacterium indicum</name>
    <dbReference type="NCBI Taxonomy" id="374177"/>
    <lineage>
        <taxon>Bacteria</taxon>
        <taxon>Pseudomonadati</taxon>
        <taxon>Pseudomonadota</taxon>
        <taxon>Alphaproteobacteria</taxon>
        <taxon>Sphingomonadales</taxon>
        <taxon>Erythrobacteraceae</taxon>
        <taxon>Altericroceibacterium</taxon>
    </lineage>
</organism>
<dbReference type="PANTHER" id="PTHR22726">
    <property type="entry name" value="METALLOENDOPEPTIDASE OMA1"/>
    <property type="match status" value="1"/>
</dbReference>
<dbReference type="RefSeq" id="WP_160738713.1">
    <property type="nucleotide sequence ID" value="NZ_WTYQ01000002.1"/>
</dbReference>
<proteinExistence type="predicted"/>
<dbReference type="AlphaFoldDB" id="A0A845A9L4"/>
<keyword evidence="5" id="KW-0862">Zinc</keyword>
<evidence type="ECO:0000256" key="1">
    <source>
        <dbReference type="ARBA" id="ARBA00001947"/>
    </source>
</evidence>
<protein>
    <submittedName>
        <fullName evidence="9">M48 family metalloprotease</fullName>
    </submittedName>
</protein>
<feature type="signal peptide" evidence="7">
    <location>
        <begin position="1"/>
        <end position="26"/>
    </location>
</feature>
<dbReference type="PANTHER" id="PTHR22726:SF1">
    <property type="entry name" value="METALLOENDOPEPTIDASE OMA1, MITOCHONDRIAL"/>
    <property type="match status" value="1"/>
</dbReference>
<dbReference type="InterPro" id="IPR018392">
    <property type="entry name" value="LysM"/>
</dbReference>
<evidence type="ECO:0000313" key="10">
    <source>
        <dbReference type="Proteomes" id="UP000460561"/>
    </source>
</evidence>
<dbReference type="GO" id="GO:0016020">
    <property type="term" value="C:membrane"/>
    <property type="evidence" value="ECO:0007669"/>
    <property type="project" value="TreeGrafter"/>
</dbReference>
<dbReference type="GO" id="GO:0004222">
    <property type="term" value="F:metalloendopeptidase activity"/>
    <property type="evidence" value="ECO:0007669"/>
    <property type="project" value="InterPro"/>
</dbReference>
<dbReference type="CDD" id="cd00118">
    <property type="entry name" value="LysM"/>
    <property type="match status" value="1"/>
</dbReference>
<dbReference type="GO" id="GO:0051603">
    <property type="term" value="P:proteolysis involved in protein catabolic process"/>
    <property type="evidence" value="ECO:0007669"/>
    <property type="project" value="TreeGrafter"/>
</dbReference>
<dbReference type="InterPro" id="IPR051156">
    <property type="entry name" value="Mito/Outer_Membr_Metalloprot"/>
</dbReference>
<dbReference type="Pfam" id="PF01435">
    <property type="entry name" value="Peptidase_M48"/>
    <property type="match status" value="1"/>
</dbReference>
<keyword evidence="10" id="KW-1185">Reference proteome</keyword>
<evidence type="ECO:0000256" key="3">
    <source>
        <dbReference type="ARBA" id="ARBA00022723"/>
    </source>
</evidence>
<keyword evidence="4" id="KW-0378">Hydrolase</keyword>
<name>A0A845A9L4_9SPHN</name>
<dbReference type="Pfam" id="PF01476">
    <property type="entry name" value="LysM"/>
    <property type="match status" value="1"/>
</dbReference>
<evidence type="ECO:0000256" key="2">
    <source>
        <dbReference type="ARBA" id="ARBA00022670"/>
    </source>
</evidence>
<dbReference type="CDD" id="cd07324">
    <property type="entry name" value="M48C_Oma1-like"/>
    <property type="match status" value="1"/>
</dbReference>
<feature type="chain" id="PRO_5032290065" evidence="7">
    <location>
        <begin position="27"/>
        <end position="493"/>
    </location>
</feature>
<keyword evidence="7" id="KW-0732">Signal</keyword>
<dbReference type="InterPro" id="IPR001915">
    <property type="entry name" value="Peptidase_M48"/>
</dbReference>
<dbReference type="OrthoDB" id="9810445at2"/>
<keyword evidence="6 9" id="KW-0482">Metalloprotease</keyword>
<dbReference type="PROSITE" id="PS51257">
    <property type="entry name" value="PROKAR_LIPOPROTEIN"/>
    <property type="match status" value="1"/>
</dbReference>
<feature type="domain" description="LysM" evidence="8">
    <location>
        <begin position="441"/>
        <end position="488"/>
    </location>
</feature>
<reference evidence="9 10" key="1">
    <citation type="submission" date="2019-12" db="EMBL/GenBank/DDBJ databases">
        <title>Genomic-based taxomic classification of the family Erythrobacteraceae.</title>
        <authorList>
            <person name="Xu L."/>
        </authorList>
    </citation>
    <scope>NUCLEOTIDE SEQUENCE [LARGE SCALE GENOMIC DNA]</scope>
    <source>
        <strain evidence="9 10">DSM 18604</strain>
    </source>
</reference>
<dbReference type="Gene3D" id="3.30.2010.10">
    <property type="entry name" value="Metalloproteases ('zincins'), catalytic domain"/>
    <property type="match status" value="1"/>
</dbReference>
<keyword evidence="2 9" id="KW-0645">Protease</keyword>
<accession>A0A845A9L4</accession>
<dbReference type="PROSITE" id="PS51782">
    <property type="entry name" value="LYSM"/>
    <property type="match status" value="1"/>
</dbReference>
<comment type="cofactor">
    <cofactor evidence="1">
        <name>Zn(2+)</name>
        <dbReference type="ChEBI" id="CHEBI:29105"/>
    </cofactor>
</comment>
<evidence type="ECO:0000256" key="4">
    <source>
        <dbReference type="ARBA" id="ARBA00022801"/>
    </source>
</evidence>
<evidence type="ECO:0000259" key="8">
    <source>
        <dbReference type="PROSITE" id="PS51782"/>
    </source>
</evidence>
<dbReference type="Proteomes" id="UP000460561">
    <property type="component" value="Unassembled WGS sequence"/>
</dbReference>
<dbReference type="EMBL" id="WTYQ01000002">
    <property type="protein sequence ID" value="MXP25485.1"/>
    <property type="molecule type" value="Genomic_DNA"/>
</dbReference>
<evidence type="ECO:0000256" key="5">
    <source>
        <dbReference type="ARBA" id="ARBA00022833"/>
    </source>
</evidence>
<keyword evidence="3" id="KW-0479">Metal-binding</keyword>
<comment type="caution">
    <text evidence="9">The sequence shown here is derived from an EMBL/GenBank/DDBJ whole genome shotgun (WGS) entry which is preliminary data.</text>
</comment>
<evidence type="ECO:0000256" key="7">
    <source>
        <dbReference type="SAM" id="SignalP"/>
    </source>
</evidence>
<evidence type="ECO:0000313" key="9">
    <source>
        <dbReference type="EMBL" id="MXP25485.1"/>
    </source>
</evidence>